<sequence length="390" mass="45344">MADGFVIKLPKDVMIYILLRLPVKSLLRLKCVSENWYTLIRSSTFINLHLYHPIKANCEFILFKRSYNEEPNQFRSIMSFLSSFQDNNCLHHVSPDIEVPHLTTTTSCIFQRLIGPCHGLIALVDNISVVLFNPATRSYRLLKPSPFGCPFGFRRSINGIAFGFDSITNEYKIVRLAEVRGQPPFYCLSLRELRVEVYELSIDSWREVEHVDQQLPFVRLYPCSELFYKGSSHWFANTNTVVILCFDMTTETFRNIKMPNTCHFEDRKCYGLVILNEYLTLICYPYPGCEINPEMDFMEIWVMNDYGVNESWIKKSTLTPLPIESPLAIWKDHLLILQTISGHLISCNLNSNEVKQFNLHGWPKSLRVTIYKESLHNTRSTTLERIISLT</sequence>
<dbReference type="AlphaFoldDB" id="A0A140JNH8"/>
<dbReference type="Pfam" id="PF07734">
    <property type="entry name" value="FBA_1"/>
    <property type="match status" value="1"/>
</dbReference>
<organism evidence="2">
    <name type="scientific">Petunia hybrida</name>
    <name type="common">Petunia</name>
    <dbReference type="NCBI Taxonomy" id="4102"/>
    <lineage>
        <taxon>Eukaryota</taxon>
        <taxon>Viridiplantae</taxon>
        <taxon>Streptophyta</taxon>
        <taxon>Embryophyta</taxon>
        <taxon>Tracheophyta</taxon>
        <taxon>Spermatophyta</taxon>
        <taxon>Magnoliopsida</taxon>
        <taxon>eudicotyledons</taxon>
        <taxon>Gunneridae</taxon>
        <taxon>Pentapetalae</taxon>
        <taxon>asterids</taxon>
        <taxon>lamiids</taxon>
        <taxon>Solanales</taxon>
        <taxon>Solanaceae</taxon>
        <taxon>Petunioideae</taxon>
        <taxon>Petunia</taxon>
    </lineage>
</organism>
<dbReference type="EMBL" id="AB932974">
    <property type="protein sequence ID" value="BAQ18931.1"/>
    <property type="molecule type" value="Genomic_DNA"/>
</dbReference>
<dbReference type="PANTHER" id="PTHR31672:SF13">
    <property type="entry name" value="F-BOX PROTEIN CPR30-LIKE"/>
    <property type="match status" value="1"/>
</dbReference>
<dbReference type="PROSITE" id="PS50181">
    <property type="entry name" value="FBOX"/>
    <property type="match status" value="1"/>
</dbReference>
<dbReference type="Gene3D" id="1.20.1280.50">
    <property type="match status" value="1"/>
</dbReference>
<dbReference type="Pfam" id="PF00646">
    <property type="entry name" value="F-box"/>
    <property type="match status" value="1"/>
</dbReference>
<dbReference type="InterPro" id="IPR006527">
    <property type="entry name" value="F-box-assoc_dom_typ1"/>
</dbReference>
<accession>A0A140JNH8</accession>
<dbReference type="SUPFAM" id="SSF81383">
    <property type="entry name" value="F-box domain"/>
    <property type="match status" value="1"/>
</dbReference>
<dbReference type="NCBIfam" id="TIGR01640">
    <property type="entry name" value="F_box_assoc_1"/>
    <property type="match status" value="1"/>
</dbReference>
<evidence type="ECO:0000259" key="1">
    <source>
        <dbReference type="PROSITE" id="PS50181"/>
    </source>
</evidence>
<dbReference type="SMART" id="SM00256">
    <property type="entry name" value="FBOX"/>
    <property type="match status" value="1"/>
</dbReference>
<dbReference type="PANTHER" id="PTHR31672">
    <property type="entry name" value="BNACNNG10540D PROTEIN"/>
    <property type="match status" value="1"/>
</dbReference>
<feature type="domain" description="F-box" evidence="1">
    <location>
        <begin position="3"/>
        <end position="48"/>
    </location>
</feature>
<dbReference type="InterPro" id="IPR001810">
    <property type="entry name" value="F-box_dom"/>
</dbReference>
<name>A0A140JNH8_PETHY</name>
<dbReference type="InterPro" id="IPR017451">
    <property type="entry name" value="F-box-assoc_interact_dom"/>
</dbReference>
<dbReference type="InterPro" id="IPR036047">
    <property type="entry name" value="F-box-like_dom_sf"/>
</dbReference>
<evidence type="ECO:0000313" key="2">
    <source>
        <dbReference type="EMBL" id="BAQ18931.1"/>
    </source>
</evidence>
<proteinExistence type="predicted"/>
<gene>
    <name evidence="2" type="primary">S5-FBX2</name>
</gene>
<dbReference type="CDD" id="cd22157">
    <property type="entry name" value="F-box_AtFBW1-like"/>
    <property type="match status" value="1"/>
</dbReference>
<protein>
    <submittedName>
        <fullName evidence="2">S5-locus linked F-box protein type-18</fullName>
    </submittedName>
</protein>
<dbReference type="InterPro" id="IPR050796">
    <property type="entry name" value="SCF_F-box_component"/>
</dbReference>
<reference evidence="2" key="1">
    <citation type="journal article" date="2015" name="Nat. Plants">
        <title>Gene duplication and genetic exchange drive the evolution of S-RNase-based self-incompatibility in Petunia.</title>
        <authorList>
            <person name="Kubo K."/>
            <person name="Paape T."/>
            <person name="Hatakeyama M."/>
            <person name="Entani T."/>
            <person name="Takara A."/>
            <person name="Kajihara K."/>
            <person name="Tsukahara M."/>
            <person name="Shimizu-Inatsugi R."/>
            <person name="Shimizu K.K."/>
            <person name="Takayama S."/>
        </authorList>
    </citation>
    <scope>NUCLEOTIDE SEQUENCE</scope>
</reference>